<dbReference type="GeneID" id="34235132"/>
<dbReference type="Proteomes" id="UP000199002">
    <property type="component" value="Unassembled WGS sequence"/>
</dbReference>
<dbReference type="InterPro" id="IPR026869">
    <property type="entry name" value="EgtC-like"/>
</dbReference>
<evidence type="ECO:0000259" key="2">
    <source>
        <dbReference type="PROSITE" id="PS51278"/>
    </source>
</evidence>
<dbReference type="RefSeq" id="WP_092699786.1">
    <property type="nucleotide sequence ID" value="NZ_FNQJ01000025.1"/>
</dbReference>
<organism evidence="3 4">
    <name type="scientific">Acidovorax soli</name>
    <dbReference type="NCBI Taxonomy" id="592050"/>
    <lineage>
        <taxon>Bacteria</taxon>
        <taxon>Pseudomonadati</taxon>
        <taxon>Pseudomonadota</taxon>
        <taxon>Betaproteobacteria</taxon>
        <taxon>Burkholderiales</taxon>
        <taxon>Comamonadaceae</taxon>
        <taxon>Acidovorax</taxon>
    </lineage>
</organism>
<protein>
    <submittedName>
        <fullName evidence="3">Glutamine amidotransferase</fullName>
    </submittedName>
</protein>
<sequence>MCELLAMSSSRPSHLTFSLQALTEHSVHGSRDGWGAAFYAGRDVALFREPEAASGSALVSFLQNQGPSTTLAISHIRHATMGEVALANTQPFVREMAGRMHTFVHNGNLPGIKSHPRFAEGRFRSIGDTDSEHAFCILLDRIQELWATTEVPTLDARLSVISKFSSELRQLGPANFFYTDSDVLFAHGDRRLQAADGRTRSPGLWLLERRCGDSDKALHAEGISVKPGFQDLVLIASVALNAEPWKAFSEGELVAVSMGKVLKSGVQQPVPTPPLELTVVGYGEAVQRMHMKKRQF</sequence>
<dbReference type="SUPFAM" id="SSF56235">
    <property type="entry name" value="N-terminal nucleophile aminohydrolases (Ntn hydrolases)"/>
    <property type="match status" value="1"/>
</dbReference>
<evidence type="ECO:0000313" key="3">
    <source>
        <dbReference type="EMBL" id="SEA72852.1"/>
    </source>
</evidence>
<evidence type="ECO:0000313" key="4">
    <source>
        <dbReference type="Proteomes" id="UP000199002"/>
    </source>
</evidence>
<keyword evidence="4" id="KW-1185">Reference proteome</keyword>
<accession>A0A1H4DKW1</accession>
<proteinExistence type="predicted"/>
<dbReference type="STRING" id="592050.SAMN05421875_12543"/>
<dbReference type="PANTHER" id="PTHR42824">
    <property type="entry name" value="GLUTAMINE AMIDOTRANSFERASE"/>
    <property type="match status" value="1"/>
</dbReference>
<feature type="domain" description="Glutamine amidotransferase type-2" evidence="2">
    <location>
        <begin position="2"/>
        <end position="259"/>
    </location>
</feature>
<dbReference type="Gene3D" id="3.60.20.10">
    <property type="entry name" value="Glutamine Phosphoribosylpyrophosphate, subunit 1, domain 1"/>
    <property type="match status" value="1"/>
</dbReference>
<name>A0A1H4DKW1_9BURK</name>
<dbReference type="PROSITE" id="PS51278">
    <property type="entry name" value="GATASE_TYPE_2"/>
    <property type="match status" value="1"/>
</dbReference>
<evidence type="ECO:0000256" key="1">
    <source>
        <dbReference type="ARBA" id="ARBA00022962"/>
    </source>
</evidence>
<gene>
    <name evidence="3" type="ORF">SAMN05421875_12543</name>
</gene>
<dbReference type="InterPro" id="IPR017932">
    <property type="entry name" value="GATase_2_dom"/>
</dbReference>
<dbReference type="AlphaFoldDB" id="A0A1H4DKW1"/>
<dbReference type="CDD" id="cd01908">
    <property type="entry name" value="YafJ"/>
    <property type="match status" value="1"/>
</dbReference>
<dbReference type="PANTHER" id="PTHR42824:SF1">
    <property type="entry name" value="GLUTAMINE AMIDOTRANSFERASE YAFJ-RELATED"/>
    <property type="match status" value="1"/>
</dbReference>
<dbReference type="InterPro" id="IPR029055">
    <property type="entry name" value="Ntn_hydrolases_N"/>
</dbReference>
<dbReference type="GO" id="GO:0016740">
    <property type="term" value="F:transferase activity"/>
    <property type="evidence" value="ECO:0007669"/>
    <property type="project" value="UniProtKB-KW"/>
</dbReference>
<keyword evidence="3" id="KW-0808">Transferase</keyword>
<reference evidence="4" key="1">
    <citation type="submission" date="2016-10" db="EMBL/GenBank/DDBJ databases">
        <authorList>
            <person name="Varghese N."/>
            <person name="Submissions S."/>
        </authorList>
    </citation>
    <scope>NUCLEOTIDE SEQUENCE [LARGE SCALE GENOMIC DNA]</scope>
    <source>
        <strain evidence="4">DSM 25157</strain>
    </source>
</reference>
<keyword evidence="1 3" id="KW-0315">Glutamine amidotransferase</keyword>
<dbReference type="Pfam" id="PF13230">
    <property type="entry name" value="GATase_4"/>
    <property type="match status" value="1"/>
</dbReference>
<dbReference type="EMBL" id="FNQJ01000025">
    <property type="protein sequence ID" value="SEA72852.1"/>
    <property type="molecule type" value="Genomic_DNA"/>
</dbReference>